<dbReference type="NCBIfam" id="TIGR00377">
    <property type="entry name" value="ant_ant_sig"/>
    <property type="match status" value="1"/>
</dbReference>
<evidence type="ECO:0000313" key="4">
    <source>
        <dbReference type="EMBL" id="GAA4957718.1"/>
    </source>
</evidence>
<comment type="caution">
    <text evidence="4">The sequence shown here is derived from an EMBL/GenBank/DDBJ whole genome shotgun (WGS) entry which is preliminary data.</text>
</comment>
<gene>
    <name evidence="4" type="primary">bldG_2</name>
    <name evidence="4" type="ORF">GCM10023224_49590</name>
</gene>
<dbReference type="Pfam" id="PF01740">
    <property type="entry name" value="STAS"/>
    <property type="match status" value="1"/>
</dbReference>
<feature type="domain" description="STAS" evidence="3">
    <location>
        <begin position="16"/>
        <end position="128"/>
    </location>
</feature>
<dbReference type="InterPro" id="IPR003658">
    <property type="entry name" value="Anti-sigma_ant"/>
</dbReference>
<evidence type="ECO:0000256" key="1">
    <source>
        <dbReference type="ARBA" id="ARBA00009013"/>
    </source>
</evidence>
<reference evidence="5" key="1">
    <citation type="journal article" date="2019" name="Int. J. Syst. Evol. Microbiol.">
        <title>The Global Catalogue of Microorganisms (GCM) 10K type strain sequencing project: providing services to taxonomists for standard genome sequencing and annotation.</title>
        <authorList>
            <consortium name="The Broad Institute Genomics Platform"/>
            <consortium name="The Broad Institute Genome Sequencing Center for Infectious Disease"/>
            <person name="Wu L."/>
            <person name="Ma J."/>
        </authorList>
    </citation>
    <scope>NUCLEOTIDE SEQUENCE [LARGE SCALE GENOMIC DNA]</scope>
    <source>
        <strain evidence="5">JCM 18123</strain>
    </source>
</reference>
<dbReference type="SUPFAM" id="SSF52091">
    <property type="entry name" value="SpoIIaa-like"/>
    <property type="match status" value="1"/>
</dbReference>
<dbReference type="InterPro" id="IPR002645">
    <property type="entry name" value="STAS_dom"/>
</dbReference>
<name>A0ABP9H2Y2_9ACTN</name>
<sequence length="131" mass="13755">MWPVLPVGATVSTVELKISSQSQGDSAVVTVRGEIDLYTAPQLQSGLVNALEDGARRLLVDMSRVEFCDSTGMSVLLSGMKRARAKEGDLVLVAPKPAVRKILEVTGLDAVFAVEDSTDALPLAAESSPTA</sequence>
<dbReference type="InterPro" id="IPR036513">
    <property type="entry name" value="STAS_dom_sf"/>
</dbReference>
<organism evidence="4 5">
    <name type="scientific">Streptomonospora halophila</name>
    <dbReference type="NCBI Taxonomy" id="427369"/>
    <lineage>
        <taxon>Bacteria</taxon>
        <taxon>Bacillati</taxon>
        <taxon>Actinomycetota</taxon>
        <taxon>Actinomycetes</taxon>
        <taxon>Streptosporangiales</taxon>
        <taxon>Nocardiopsidaceae</taxon>
        <taxon>Streptomonospora</taxon>
    </lineage>
</organism>
<dbReference type="PROSITE" id="PS50801">
    <property type="entry name" value="STAS"/>
    <property type="match status" value="1"/>
</dbReference>
<evidence type="ECO:0000313" key="5">
    <source>
        <dbReference type="Proteomes" id="UP001499993"/>
    </source>
</evidence>
<keyword evidence="5" id="KW-1185">Reference proteome</keyword>
<dbReference type="CDD" id="cd07043">
    <property type="entry name" value="STAS_anti-anti-sigma_factors"/>
    <property type="match status" value="1"/>
</dbReference>
<comment type="similarity">
    <text evidence="1 2">Belongs to the anti-sigma-factor antagonist family.</text>
</comment>
<evidence type="ECO:0000259" key="3">
    <source>
        <dbReference type="PROSITE" id="PS50801"/>
    </source>
</evidence>
<dbReference type="Proteomes" id="UP001499993">
    <property type="component" value="Unassembled WGS sequence"/>
</dbReference>
<accession>A0ABP9H2Y2</accession>
<dbReference type="PANTHER" id="PTHR33495:SF2">
    <property type="entry name" value="ANTI-SIGMA FACTOR ANTAGONIST TM_1081-RELATED"/>
    <property type="match status" value="1"/>
</dbReference>
<proteinExistence type="inferred from homology"/>
<dbReference type="PANTHER" id="PTHR33495">
    <property type="entry name" value="ANTI-SIGMA FACTOR ANTAGONIST TM_1081-RELATED-RELATED"/>
    <property type="match status" value="1"/>
</dbReference>
<evidence type="ECO:0000256" key="2">
    <source>
        <dbReference type="RuleBase" id="RU003749"/>
    </source>
</evidence>
<protein>
    <recommendedName>
        <fullName evidence="2">Anti-sigma factor antagonist</fullName>
    </recommendedName>
</protein>
<dbReference type="EMBL" id="BAABIK010000048">
    <property type="protein sequence ID" value="GAA4957718.1"/>
    <property type="molecule type" value="Genomic_DNA"/>
</dbReference>
<dbReference type="Gene3D" id="3.30.750.24">
    <property type="entry name" value="STAS domain"/>
    <property type="match status" value="1"/>
</dbReference>